<evidence type="ECO:0000313" key="2">
    <source>
        <dbReference type="EMBL" id="KXH65004.1"/>
    </source>
</evidence>
<dbReference type="PROSITE" id="PS50181">
    <property type="entry name" value="FBOX"/>
    <property type="match status" value="1"/>
</dbReference>
<dbReference type="EMBL" id="JEMN01000038">
    <property type="protein sequence ID" value="KXH65004.1"/>
    <property type="molecule type" value="Genomic_DNA"/>
</dbReference>
<keyword evidence="3" id="KW-1185">Reference proteome</keyword>
<dbReference type="InterPro" id="IPR001810">
    <property type="entry name" value="F-box_dom"/>
</dbReference>
<proteinExistence type="predicted"/>
<dbReference type="SMART" id="SM00256">
    <property type="entry name" value="FBOX"/>
    <property type="match status" value="1"/>
</dbReference>
<gene>
    <name evidence="2" type="ORF">CNYM01_13625</name>
</gene>
<accession>A0A135UX76</accession>
<evidence type="ECO:0000259" key="1">
    <source>
        <dbReference type="PROSITE" id="PS50181"/>
    </source>
</evidence>
<evidence type="ECO:0000313" key="3">
    <source>
        <dbReference type="Proteomes" id="UP000070054"/>
    </source>
</evidence>
<comment type="caution">
    <text evidence="2">The sequence shown here is derived from an EMBL/GenBank/DDBJ whole genome shotgun (WGS) entry which is preliminary data.</text>
</comment>
<dbReference type="AlphaFoldDB" id="A0A135UX76"/>
<dbReference type="Pfam" id="PF00646">
    <property type="entry name" value="F-box"/>
    <property type="match status" value="1"/>
</dbReference>
<sequence length="377" mass="43854">MKTDSPTTARLRHRKDWPSWLIQLKFQANQHNIWEYIDTTAPPNASDPTKRILYIPKIDELISWRQVQLEEQYFRVYSSRARGSSQQPLPPVPAVVTRDDIREEFKAHLAEYYEAVVERDDIRKQYRAVWNWVHATVDASVLSAARATAAAADDCSLRGVVRALRGRFGPARDREGSVVWRLFLGRVLMRRAFERVKALTKDSAHRIQPQTYTVPSFLKLPNEMLFHIISFLELHDQFILRQTCKDLQILLQKDWRLLFTHLAVSQKLDFLAGLAFTKPNHWVCGGCHQLHRINTNDIPWHLLRTCPYDNHRACFLSRFDIRESHVQLGLKLTRLKTAANQGYLKKIMSPFTFEYAPFPGQKTKTSFHAAPKVIADR</sequence>
<dbReference type="OrthoDB" id="4848357at2759"/>
<organism evidence="2 3">
    <name type="scientific">Colletotrichum nymphaeae SA-01</name>
    <dbReference type="NCBI Taxonomy" id="1460502"/>
    <lineage>
        <taxon>Eukaryota</taxon>
        <taxon>Fungi</taxon>
        <taxon>Dikarya</taxon>
        <taxon>Ascomycota</taxon>
        <taxon>Pezizomycotina</taxon>
        <taxon>Sordariomycetes</taxon>
        <taxon>Hypocreomycetidae</taxon>
        <taxon>Glomerellales</taxon>
        <taxon>Glomerellaceae</taxon>
        <taxon>Colletotrichum</taxon>
        <taxon>Colletotrichum acutatum species complex</taxon>
    </lineage>
</organism>
<dbReference type="Proteomes" id="UP000070054">
    <property type="component" value="Unassembled WGS sequence"/>
</dbReference>
<feature type="domain" description="F-box" evidence="1">
    <location>
        <begin position="214"/>
        <end position="262"/>
    </location>
</feature>
<name>A0A135UX76_9PEZI</name>
<protein>
    <recommendedName>
        <fullName evidence="1">F-box domain-containing protein</fullName>
    </recommendedName>
</protein>
<reference evidence="2 3" key="1">
    <citation type="submission" date="2014-02" db="EMBL/GenBank/DDBJ databases">
        <title>The genome sequence of Colletotrichum nymphaeae SA-01.</title>
        <authorList>
            <person name="Baroncelli R."/>
            <person name="Thon M.R."/>
        </authorList>
    </citation>
    <scope>NUCLEOTIDE SEQUENCE [LARGE SCALE GENOMIC DNA]</scope>
    <source>
        <strain evidence="2 3">SA-01</strain>
    </source>
</reference>
<dbReference type="SUPFAM" id="SSF81383">
    <property type="entry name" value="F-box domain"/>
    <property type="match status" value="1"/>
</dbReference>
<dbReference type="InterPro" id="IPR036047">
    <property type="entry name" value="F-box-like_dom_sf"/>
</dbReference>